<dbReference type="PROSITE" id="PS00211">
    <property type="entry name" value="ABC_TRANSPORTER_1"/>
    <property type="match status" value="1"/>
</dbReference>
<sequence length="584" mass="64808">MTNTVKQLSKSVREYKRDAILTPVFVIGEVAMDVVIPMLISNLIDYGITPGNMDYIYTVGFQLVVACLVALALGVLSGRHAAKASAGFAKNLRKDMYYNIQDFAFSNIDKFSTPSIITRMTTDVTNVQMAFQMVIRVAVRSPIMLISALFMAFRLGGKMAMVYLIVIPLLGFGLYFISTSVAKIFKRAFKRYDALNAVVQENVSGIRVVKSYVREDYEIKKFTDMSEGMRQDFTKAETRLALNMPMMQLCIYSTMTAIFWFGSRFILSGGMTTGNLMSLVTYTMQMLNSMMMLSMVFTMIVMSRASMERIAELLRETPDIQSAPDGVSEVKDGSIEFKNVSFSYKGEGTNPSLMDVNLSIRSGETIGIIGSTGSAKSTLVQLIPRLYDATEGEVLVGGVNVKNYDLEALRNSVAMVLQKNVLFSGTIKSNLRWGDENATDEEMITACKHAQADDFIQSFPDKYDSRIEQGGTNVSGGQKQRLCIARALLKKPKILILDDSTSAVDTKTDAMIRDALANDLADTTKIIVAQRVTSIQDADRIIVMDEGRINGIGTHEELLRTNEIYREVYTSQQKGGDEENAQNE</sequence>
<gene>
    <name evidence="10" type="ORF">H9X81_09730</name>
</gene>
<comment type="subcellular location">
    <subcellularLocation>
        <location evidence="1">Cell membrane</location>
        <topology evidence="1">Multi-pass membrane protein</topology>
    </subcellularLocation>
</comment>
<dbReference type="InterPro" id="IPR036640">
    <property type="entry name" value="ABC1_TM_sf"/>
</dbReference>
<evidence type="ECO:0000256" key="1">
    <source>
        <dbReference type="ARBA" id="ARBA00004651"/>
    </source>
</evidence>
<name>A0ABS2GRC5_9FIRM</name>
<keyword evidence="5 7" id="KW-1133">Transmembrane helix</keyword>
<keyword evidence="11" id="KW-1185">Reference proteome</keyword>
<evidence type="ECO:0000256" key="5">
    <source>
        <dbReference type="ARBA" id="ARBA00022989"/>
    </source>
</evidence>
<dbReference type="GO" id="GO:0005524">
    <property type="term" value="F:ATP binding"/>
    <property type="evidence" value="ECO:0007669"/>
    <property type="project" value="UniProtKB-KW"/>
</dbReference>
<feature type="transmembrane region" description="Helical" evidence="7">
    <location>
        <begin position="137"/>
        <end position="155"/>
    </location>
</feature>
<dbReference type="InterPro" id="IPR003439">
    <property type="entry name" value="ABC_transporter-like_ATP-bd"/>
</dbReference>
<evidence type="ECO:0000256" key="7">
    <source>
        <dbReference type="SAM" id="Phobius"/>
    </source>
</evidence>
<dbReference type="PROSITE" id="PS50893">
    <property type="entry name" value="ABC_TRANSPORTER_2"/>
    <property type="match status" value="1"/>
</dbReference>
<dbReference type="RefSeq" id="WP_204721569.1">
    <property type="nucleotide sequence ID" value="NZ_JACSNR010000009.1"/>
</dbReference>
<dbReference type="InterPro" id="IPR017871">
    <property type="entry name" value="ABC_transporter-like_CS"/>
</dbReference>
<protein>
    <submittedName>
        <fullName evidence="10">ABC transporter ATP-binding protein</fullName>
    </submittedName>
</protein>
<evidence type="ECO:0000259" key="8">
    <source>
        <dbReference type="PROSITE" id="PS50893"/>
    </source>
</evidence>
<evidence type="ECO:0000256" key="4">
    <source>
        <dbReference type="ARBA" id="ARBA00022840"/>
    </source>
</evidence>
<evidence type="ECO:0000259" key="9">
    <source>
        <dbReference type="PROSITE" id="PS50929"/>
    </source>
</evidence>
<feature type="domain" description="ABC transmembrane type-1" evidence="9">
    <location>
        <begin position="20"/>
        <end position="302"/>
    </location>
</feature>
<dbReference type="PROSITE" id="PS50929">
    <property type="entry name" value="ABC_TM1F"/>
    <property type="match status" value="1"/>
</dbReference>
<dbReference type="Pfam" id="PF00664">
    <property type="entry name" value="ABC_membrane"/>
    <property type="match status" value="1"/>
</dbReference>
<dbReference type="Gene3D" id="3.40.50.300">
    <property type="entry name" value="P-loop containing nucleotide triphosphate hydrolases"/>
    <property type="match status" value="1"/>
</dbReference>
<comment type="caution">
    <text evidence="10">The sequence shown here is derived from an EMBL/GenBank/DDBJ whole genome shotgun (WGS) entry which is preliminary data.</text>
</comment>
<dbReference type="InterPro" id="IPR011527">
    <property type="entry name" value="ABC1_TM_dom"/>
</dbReference>
<organism evidence="10 11">
    <name type="scientific">Hydrogenoanaerobacterium saccharovorans</name>
    <dbReference type="NCBI Taxonomy" id="474960"/>
    <lineage>
        <taxon>Bacteria</taxon>
        <taxon>Bacillati</taxon>
        <taxon>Bacillota</taxon>
        <taxon>Clostridia</taxon>
        <taxon>Eubacteriales</taxon>
        <taxon>Oscillospiraceae</taxon>
        <taxon>Hydrogenoanaerobacterium</taxon>
    </lineage>
</organism>
<feature type="domain" description="ABC transporter" evidence="8">
    <location>
        <begin position="335"/>
        <end position="571"/>
    </location>
</feature>
<evidence type="ECO:0000256" key="3">
    <source>
        <dbReference type="ARBA" id="ARBA00022741"/>
    </source>
</evidence>
<evidence type="ECO:0000313" key="11">
    <source>
        <dbReference type="Proteomes" id="UP000724149"/>
    </source>
</evidence>
<dbReference type="InterPro" id="IPR003593">
    <property type="entry name" value="AAA+_ATPase"/>
</dbReference>
<feature type="transmembrane region" description="Helical" evidence="7">
    <location>
        <begin position="161"/>
        <end position="182"/>
    </location>
</feature>
<feature type="transmembrane region" description="Helical" evidence="7">
    <location>
        <begin position="55"/>
        <end position="76"/>
    </location>
</feature>
<dbReference type="EMBL" id="JACSNR010000009">
    <property type="protein sequence ID" value="MBM6923964.1"/>
    <property type="molecule type" value="Genomic_DNA"/>
</dbReference>
<dbReference type="Proteomes" id="UP000724149">
    <property type="component" value="Unassembled WGS sequence"/>
</dbReference>
<keyword evidence="2 7" id="KW-0812">Transmembrane</keyword>
<dbReference type="CDD" id="cd18548">
    <property type="entry name" value="ABC_6TM_Tm287_like"/>
    <property type="match status" value="1"/>
</dbReference>
<dbReference type="SUPFAM" id="SSF90123">
    <property type="entry name" value="ABC transporter transmembrane region"/>
    <property type="match status" value="1"/>
</dbReference>
<feature type="transmembrane region" description="Helical" evidence="7">
    <location>
        <begin position="20"/>
        <end position="40"/>
    </location>
</feature>
<dbReference type="PANTHER" id="PTHR43394:SF1">
    <property type="entry name" value="ATP-BINDING CASSETTE SUB-FAMILY B MEMBER 10, MITOCHONDRIAL"/>
    <property type="match status" value="1"/>
</dbReference>
<evidence type="ECO:0000313" key="10">
    <source>
        <dbReference type="EMBL" id="MBM6923964.1"/>
    </source>
</evidence>
<feature type="transmembrane region" description="Helical" evidence="7">
    <location>
        <begin position="249"/>
        <end position="267"/>
    </location>
</feature>
<dbReference type="Pfam" id="PF00005">
    <property type="entry name" value="ABC_tran"/>
    <property type="match status" value="1"/>
</dbReference>
<feature type="transmembrane region" description="Helical" evidence="7">
    <location>
        <begin position="279"/>
        <end position="301"/>
    </location>
</feature>
<dbReference type="InterPro" id="IPR039421">
    <property type="entry name" value="Type_1_exporter"/>
</dbReference>
<reference evidence="10 11" key="1">
    <citation type="journal article" date="2021" name="Sci. Rep.">
        <title>The distribution of antibiotic resistance genes in chicken gut microbiota commensals.</title>
        <authorList>
            <person name="Juricova H."/>
            <person name="Matiasovicova J."/>
            <person name="Kubasova T."/>
            <person name="Cejkova D."/>
            <person name="Rychlik I."/>
        </authorList>
    </citation>
    <scope>NUCLEOTIDE SEQUENCE [LARGE SCALE GENOMIC DNA]</scope>
    <source>
        <strain evidence="10 11">An564</strain>
    </source>
</reference>
<accession>A0ABS2GRC5</accession>
<dbReference type="SMART" id="SM00382">
    <property type="entry name" value="AAA"/>
    <property type="match status" value="1"/>
</dbReference>
<dbReference type="Gene3D" id="1.20.1560.10">
    <property type="entry name" value="ABC transporter type 1, transmembrane domain"/>
    <property type="match status" value="1"/>
</dbReference>
<dbReference type="PANTHER" id="PTHR43394">
    <property type="entry name" value="ATP-DEPENDENT PERMEASE MDL1, MITOCHONDRIAL"/>
    <property type="match status" value="1"/>
</dbReference>
<keyword evidence="6 7" id="KW-0472">Membrane</keyword>
<evidence type="ECO:0000256" key="6">
    <source>
        <dbReference type="ARBA" id="ARBA00023136"/>
    </source>
</evidence>
<evidence type="ECO:0000256" key="2">
    <source>
        <dbReference type="ARBA" id="ARBA00022692"/>
    </source>
</evidence>
<dbReference type="SUPFAM" id="SSF52540">
    <property type="entry name" value="P-loop containing nucleoside triphosphate hydrolases"/>
    <property type="match status" value="1"/>
</dbReference>
<keyword evidence="4 10" id="KW-0067">ATP-binding</keyword>
<dbReference type="InterPro" id="IPR027417">
    <property type="entry name" value="P-loop_NTPase"/>
</dbReference>
<proteinExistence type="predicted"/>
<keyword evidence="3" id="KW-0547">Nucleotide-binding</keyword>